<organism evidence="4 5">
    <name type="scientific">Paenibacillus cremeus</name>
    <dbReference type="NCBI Taxonomy" id="2163881"/>
    <lineage>
        <taxon>Bacteria</taxon>
        <taxon>Bacillati</taxon>
        <taxon>Bacillota</taxon>
        <taxon>Bacilli</taxon>
        <taxon>Bacillales</taxon>
        <taxon>Paenibacillaceae</taxon>
        <taxon>Paenibacillus</taxon>
    </lineage>
</organism>
<feature type="transmembrane region" description="Helical" evidence="3">
    <location>
        <begin position="402"/>
        <end position="428"/>
    </location>
</feature>
<dbReference type="EMBL" id="VNJI01000019">
    <property type="protein sequence ID" value="TVY08906.1"/>
    <property type="molecule type" value="Genomic_DNA"/>
</dbReference>
<dbReference type="AlphaFoldDB" id="A0A559K9W2"/>
<dbReference type="Proteomes" id="UP000317036">
    <property type="component" value="Unassembled WGS sequence"/>
</dbReference>
<evidence type="ECO:0000256" key="2">
    <source>
        <dbReference type="ARBA" id="ARBA00023136"/>
    </source>
</evidence>
<dbReference type="Pfam" id="PF03323">
    <property type="entry name" value="GerA"/>
    <property type="match status" value="1"/>
</dbReference>
<keyword evidence="3" id="KW-1133">Transmembrane helix</keyword>
<comment type="caution">
    <text evidence="4">The sequence shown here is derived from an EMBL/GenBank/DDBJ whole genome shotgun (WGS) entry which is preliminary data.</text>
</comment>
<protein>
    <submittedName>
        <fullName evidence="4">Spore germination protein</fullName>
    </submittedName>
</protein>
<dbReference type="OrthoDB" id="1726708at2"/>
<keyword evidence="3" id="KW-0812">Transmembrane</keyword>
<evidence type="ECO:0000313" key="4">
    <source>
        <dbReference type="EMBL" id="TVY08906.1"/>
    </source>
</evidence>
<sequence>MMLDTRWNKAALQAQFENSADIIIECYPSEESTLLILVFCEGMSDFKQLNETVLPVFREVLEEDCPDDEIAIEIGKSLQVHELKSDEEWTVALFSGHLMIFVANRIYSYNMDKIPKRSPEESATEISLKGPRDGFTEEISTNIALIRKRLRTPNLQNEQFKIGKESHTVVSLLYLKNMASPEVIQQARERILNYETNALFSSMQYEEVLGDKKYSLFPLLDYIGRPDFAAECLLRGRFVVLVNGSPMALIGPTNLTEQLKSPEDLHFPFYFVAFERLLRIFGLFVSIFLPGFWIALTAFNMEQIPFKLLATVTNSRLGLPLSAPLEALLMLGLFELFREAGIRLPRAVGQTVAVVGGLIVGDSAIRAGLTSPTMLVVSAVTAVATFILVNQSLSGTVSILRFFSLILSSLMGMFGFFISMMFIIMYMAGLESFGIGYLEPLAPPSFGGDWVKAILDVPRRWKYSKPKMFKK</sequence>
<keyword evidence="2 3" id="KW-0472">Membrane</keyword>
<dbReference type="GO" id="GO:0009847">
    <property type="term" value="P:spore germination"/>
    <property type="evidence" value="ECO:0007669"/>
    <property type="project" value="InterPro"/>
</dbReference>
<dbReference type="InterPro" id="IPR004995">
    <property type="entry name" value="Spore_Ger"/>
</dbReference>
<dbReference type="PANTHER" id="PTHR22550">
    <property type="entry name" value="SPORE GERMINATION PROTEIN"/>
    <property type="match status" value="1"/>
</dbReference>
<feature type="transmembrane region" description="Helical" evidence="3">
    <location>
        <begin position="371"/>
        <end position="390"/>
    </location>
</feature>
<evidence type="ECO:0000313" key="5">
    <source>
        <dbReference type="Proteomes" id="UP000317036"/>
    </source>
</evidence>
<reference evidence="4 5" key="1">
    <citation type="submission" date="2019-07" db="EMBL/GenBank/DDBJ databases">
        <authorList>
            <person name="Kim J."/>
        </authorList>
    </citation>
    <scope>NUCLEOTIDE SEQUENCE [LARGE SCALE GENOMIC DNA]</scope>
    <source>
        <strain evidence="4 5">JC52</strain>
    </source>
</reference>
<name>A0A559K9W2_9BACL</name>
<evidence type="ECO:0000256" key="3">
    <source>
        <dbReference type="SAM" id="Phobius"/>
    </source>
</evidence>
<dbReference type="GO" id="GO:0016020">
    <property type="term" value="C:membrane"/>
    <property type="evidence" value="ECO:0007669"/>
    <property type="project" value="InterPro"/>
</dbReference>
<dbReference type="PIRSF" id="PIRSF005690">
    <property type="entry name" value="GerBA"/>
    <property type="match status" value="1"/>
</dbReference>
<gene>
    <name evidence="4" type="ORF">FPZ49_16685</name>
</gene>
<feature type="transmembrane region" description="Helical" evidence="3">
    <location>
        <begin position="277"/>
        <end position="299"/>
    </location>
</feature>
<keyword evidence="5" id="KW-1185">Reference proteome</keyword>
<dbReference type="InterPro" id="IPR050768">
    <property type="entry name" value="UPF0353/GerABKA_families"/>
</dbReference>
<dbReference type="PANTHER" id="PTHR22550:SF5">
    <property type="entry name" value="LEUCINE ZIPPER PROTEIN 4"/>
    <property type="match status" value="1"/>
</dbReference>
<comment type="similarity">
    <text evidence="1">Belongs to the GerABKA family.</text>
</comment>
<proteinExistence type="inferred from homology"/>
<accession>A0A559K9W2</accession>
<evidence type="ECO:0000256" key="1">
    <source>
        <dbReference type="ARBA" id="ARBA00005278"/>
    </source>
</evidence>